<evidence type="ECO:0008006" key="5">
    <source>
        <dbReference type="Google" id="ProtNLM"/>
    </source>
</evidence>
<organism evidence="3 4">
    <name type="scientific">Streptomyces evansiae</name>
    <dbReference type="NCBI Taxonomy" id="3075535"/>
    <lineage>
        <taxon>Bacteria</taxon>
        <taxon>Bacillati</taxon>
        <taxon>Actinomycetota</taxon>
        <taxon>Actinomycetes</taxon>
        <taxon>Kitasatosporales</taxon>
        <taxon>Streptomycetaceae</taxon>
        <taxon>Streptomyces</taxon>
    </lineage>
</organism>
<dbReference type="EMBL" id="JAVRET010000093">
    <property type="protein sequence ID" value="MDT0412745.1"/>
    <property type="molecule type" value="Genomic_DNA"/>
</dbReference>
<gene>
    <name evidence="3" type="ORF">RM698_27325</name>
</gene>
<evidence type="ECO:0000256" key="2">
    <source>
        <dbReference type="SAM" id="Phobius"/>
    </source>
</evidence>
<feature type="transmembrane region" description="Helical" evidence="2">
    <location>
        <begin position="63"/>
        <end position="82"/>
    </location>
</feature>
<accession>A0ABU2RAG6</accession>
<dbReference type="RefSeq" id="WP_010275280.1">
    <property type="nucleotide sequence ID" value="NZ_JAVRET010000093.1"/>
</dbReference>
<evidence type="ECO:0000313" key="3">
    <source>
        <dbReference type="EMBL" id="MDT0412745.1"/>
    </source>
</evidence>
<feature type="transmembrane region" description="Helical" evidence="2">
    <location>
        <begin position="30"/>
        <end position="51"/>
    </location>
</feature>
<reference evidence="4" key="1">
    <citation type="submission" date="2023-07" db="EMBL/GenBank/DDBJ databases">
        <title>30 novel species of actinomycetes from the DSMZ collection.</title>
        <authorList>
            <person name="Nouioui I."/>
        </authorList>
    </citation>
    <scope>NUCLEOTIDE SEQUENCE [LARGE SCALE GENOMIC DNA]</scope>
    <source>
        <strain evidence="4">DSM 41979</strain>
    </source>
</reference>
<keyword evidence="2" id="KW-0472">Membrane</keyword>
<feature type="transmembrane region" description="Helical" evidence="2">
    <location>
        <begin position="88"/>
        <end position="107"/>
    </location>
</feature>
<sequence length="268" mass="27705">MLTRVRSAAGRAATAAGTVALLGGLADTHFVLPGIAAAAATAGLGLATSGIRRAPDTVRHTAAVVYAAPHAGCALLLTGEVFAPDTGVPLLIQAGLIAVWTGATWFVRPGLAARKLAEDAAALDLADTEPATEEETTLPPPAPAGESADARWWREEVAEPGIAPGTRLLDHEQISDECVALIIGATERGTVPKIHTDRLSAVVEVPAQHISTEPVPGEGAGLLLLLVGPRPVSQAGTDEETWQQIARTAMPGVELLETNTYTPRKELN</sequence>
<evidence type="ECO:0000256" key="1">
    <source>
        <dbReference type="SAM" id="MobiDB-lite"/>
    </source>
</evidence>
<name>A0ABU2RAG6_9ACTN</name>
<comment type="caution">
    <text evidence="3">The sequence shown here is derived from an EMBL/GenBank/DDBJ whole genome shotgun (WGS) entry which is preliminary data.</text>
</comment>
<keyword evidence="2" id="KW-0812">Transmembrane</keyword>
<evidence type="ECO:0000313" key="4">
    <source>
        <dbReference type="Proteomes" id="UP001183610"/>
    </source>
</evidence>
<feature type="region of interest" description="Disordered" evidence="1">
    <location>
        <begin position="127"/>
        <end position="148"/>
    </location>
</feature>
<feature type="compositionally biased region" description="Acidic residues" evidence="1">
    <location>
        <begin position="127"/>
        <end position="136"/>
    </location>
</feature>
<protein>
    <recommendedName>
        <fullName evidence="5">MFS transporter</fullName>
    </recommendedName>
</protein>
<keyword evidence="2" id="KW-1133">Transmembrane helix</keyword>
<proteinExistence type="predicted"/>
<keyword evidence="4" id="KW-1185">Reference proteome</keyword>
<dbReference type="Proteomes" id="UP001183610">
    <property type="component" value="Unassembled WGS sequence"/>
</dbReference>